<dbReference type="EMBL" id="BKCJ010480615">
    <property type="protein sequence ID" value="GFA74883.1"/>
    <property type="molecule type" value="Genomic_DNA"/>
</dbReference>
<dbReference type="AlphaFoldDB" id="A0A699K3U9"/>
<evidence type="ECO:0000313" key="1">
    <source>
        <dbReference type="EMBL" id="GFA74883.1"/>
    </source>
</evidence>
<proteinExistence type="predicted"/>
<name>A0A699K3U9_TANCI</name>
<protein>
    <submittedName>
        <fullName evidence="1">Uncharacterized protein</fullName>
    </submittedName>
</protein>
<accession>A0A699K3U9</accession>
<sequence length="164" mass="18661">LKDSVSWVKDTGSHRVLGEVNGTVQVDVGVRDGLVGEMVFWQEFWLLDVPMEDFKVYSNPLFDVEEINSDKLDPHCFNAESDFIESLSNQDTLIDSSLKFDYLEEISSELSCEIDVFANVEDDDYFPFIFVIRIFLLYLIYPEISSLLLSAGSEDTIFDTGIST</sequence>
<feature type="non-terminal residue" evidence="1">
    <location>
        <position position="1"/>
    </location>
</feature>
<comment type="caution">
    <text evidence="1">The sequence shown here is derived from an EMBL/GenBank/DDBJ whole genome shotgun (WGS) entry which is preliminary data.</text>
</comment>
<organism evidence="1">
    <name type="scientific">Tanacetum cinerariifolium</name>
    <name type="common">Dalmatian daisy</name>
    <name type="synonym">Chrysanthemum cinerariifolium</name>
    <dbReference type="NCBI Taxonomy" id="118510"/>
    <lineage>
        <taxon>Eukaryota</taxon>
        <taxon>Viridiplantae</taxon>
        <taxon>Streptophyta</taxon>
        <taxon>Embryophyta</taxon>
        <taxon>Tracheophyta</taxon>
        <taxon>Spermatophyta</taxon>
        <taxon>Magnoliopsida</taxon>
        <taxon>eudicotyledons</taxon>
        <taxon>Gunneridae</taxon>
        <taxon>Pentapetalae</taxon>
        <taxon>asterids</taxon>
        <taxon>campanulids</taxon>
        <taxon>Asterales</taxon>
        <taxon>Asteraceae</taxon>
        <taxon>Asteroideae</taxon>
        <taxon>Anthemideae</taxon>
        <taxon>Anthemidinae</taxon>
        <taxon>Tanacetum</taxon>
    </lineage>
</organism>
<reference evidence="1" key="1">
    <citation type="journal article" date="2019" name="Sci. Rep.">
        <title>Draft genome of Tanacetum cinerariifolium, the natural source of mosquito coil.</title>
        <authorList>
            <person name="Yamashiro T."/>
            <person name="Shiraishi A."/>
            <person name="Satake H."/>
            <person name="Nakayama K."/>
        </authorList>
    </citation>
    <scope>NUCLEOTIDE SEQUENCE</scope>
</reference>
<gene>
    <name evidence="1" type="ORF">Tci_646855</name>
</gene>